<dbReference type="HOGENOM" id="CLU_005744_0_0_1"/>
<proteinExistence type="predicted"/>
<evidence type="ECO:0000313" key="3">
    <source>
        <dbReference type="Proteomes" id="UP000016930"/>
    </source>
</evidence>
<feature type="compositionally biased region" description="Low complexity" evidence="1">
    <location>
        <begin position="1331"/>
        <end position="1341"/>
    </location>
</feature>
<feature type="compositionally biased region" description="Basic and acidic residues" evidence="1">
    <location>
        <begin position="852"/>
        <end position="874"/>
    </location>
</feature>
<dbReference type="Gene3D" id="2.60.40.640">
    <property type="match status" value="1"/>
</dbReference>
<sequence length="1366" mass="141566">MAAVTRPEPMNASPHHSKVKTTLTLADPLVVAGGMVSGKLEVECKADKGLGIGVITVELLAVEELTSKHHSATSTFLHSRRFFQGPGLPPSNAVEPHTKAGDPPLPSGYHPARRGVTTFLFRFPLPPTSPASINLSSGLAVVKYEVRASVGVAWKGENRLVVDKKGVEVVEGFEEDLLAGAGEAVIVGENGKIWVQGRIVGGILVAGQPTCIELHVKNLSAKKNTGIAVALTRELQLPSLPGAPKSPLQILEALTSVSFRSAEYILHPGAEGVANLVVDVPRNARGVRGGVRYGDERHPKGRSHLFQVQCVLGVTLTMGIGSKDVHLDIPVQILHSAALPTVPPQLQDTYLHEYIPPQPTQAYLPPVSPQPYLSPASPQPYLLPISPQPYLPPFLPSLPERALSPNLYPSPPISPIPLPHFSQGQVWLPPPNYQYQSPYALSPPPSDPYAYAPSAHLAAPYVPPMRPSSVEPVPSSAVYGLPLPALPPQPLLSVPTGMPVVQGREEGKGERASRVAHHLRMSSRGRSASPPAHRFATHTSTEPGAPAAEMLALPDSFVPLAPQPASGGPSPLHSPRSHASSFSLSPRLPPSPNLAPAIPRNSHATATTSVPPSPSLSPAVISPRPMLSPKHSFVAESFKQVKQLERLAAEEDIAQGDGAPRMDKTLPRTPAVAEAEPDMATLLKAGASLEVPVPKLRALGGPLGGLDALEARLLAEVGTRKVENAERPDVRQVLPIPIPIPPRAPDPCNDSAISSLTLPAADMDHLELEHELEQDVHADARTLRLGGASAQGSGSASTKGALAVPYGLSTSADRRSGERRLSDAGRPSKESNQEGSAKKEGGSKEKRHKGRKSGERPKEVKAEEFHRIRQEARGRVAQWLGTIEPVVMPPSTSTSPAATPADSGAPLDEGRKAEDARPSPVPDPEPTLEQPAAEVSASPNPRSSGFVPVGTFRAAQLQRSRLSSITRSQQPSPSRLTAKPLVSPSSETPPLAGSATTTTVATPAQTPRKAPPDPPAKPAGLAVPSRVGDPEVRYDVRSARGGRGGRVMAVAALWADAIGGTKQQHQQGRGGKENAKTSARLVVPPANASAGAPSVAVAKARLQLEQQTRAAAPGPVALKPVAAPKPTALAAPKSSPAATLRPAPSPAPLSTPVSTPAAAKITPTPAASRSTPTSAAPRPTPTPTATKPTPALKPPLAPRPAARRPSPAPRPTTAGGAPATGHATAIAPKPAARPASAALRIKAPRVPAVVSSSLATPVLSSTASLARPVVRRAPPAPASATMGGGRGAPGANGANGVNGASGASGHVKPKSRPASPAGAGKLLERAPAPAPAAEGPVPVKAPRAELAFGQARLRELIKKYQGTADA</sequence>
<feature type="compositionally biased region" description="Polar residues" evidence="1">
    <location>
        <begin position="957"/>
        <end position="975"/>
    </location>
</feature>
<feature type="compositionally biased region" description="Low complexity" evidence="1">
    <location>
        <begin position="787"/>
        <end position="801"/>
    </location>
</feature>
<dbReference type="STRING" id="914234.M2QUY2"/>
<accession>M2QUY2</accession>
<feature type="region of interest" description="Disordered" evidence="1">
    <location>
        <begin position="787"/>
        <end position="1031"/>
    </location>
</feature>
<gene>
    <name evidence="2" type="ORF">CERSUDRAFT_96107</name>
</gene>
<feature type="compositionally biased region" description="Basic and acidic residues" evidence="1">
    <location>
        <begin position="812"/>
        <end position="844"/>
    </location>
</feature>
<feature type="compositionally biased region" description="Low complexity" evidence="1">
    <location>
        <begin position="992"/>
        <end position="1008"/>
    </location>
</feature>
<feature type="region of interest" description="Disordered" evidence="1">
    <location>
        <begin position="1126"/>
        <end position="1341"/>
    </location>
</feature>
<dbReference type="Proteomes" id="UP000016930">
    <property type="component" value="Unassembled WGS sequence"/>
</dbReference>
<reference evidence="2 3" key="1">
    <citation type="journal article" date="2012" name="Proc. Natl. Acad. Sci. U.S.A.">
        <title>Comparative genomics of Ceriporiopsis subvermispora and Phanerochaete chrysosporium provide insight into selective ligninolysis.</title>
        <authorList>
            <person name="Fernandez-Fueyo E."/>
            <person name="Ruiz-Duenas F.J."/>
            <person name="Ferreira P."/>
            <person name="Floudas D."/>
            <person name="Hibbett D.S."/>
            <person name="Canessa P."/>
            <person name="Larrondo L.F."/>
            <person name="James T.Y."/>
            <person name="Seelenfreund D."/>
            <person name="Lobos S."/>
            <person name="Polanco R."/>
            <person name="Tello M."/>
            <person name="Honda Y."/>
            <person name="Watanabe T."/>
            <person name="Watanabe T."/>
            <person name="Ryu J.S."/>
            <person name="Kubicek C.P."/>
            <person name="Schmoll M."/>
            <person name="Gaskell J."/>
            <person name="Hammel K.E."/>
            <person name="St John F.J."/>
            <person name="Vanden Wymelenberg A."/>
            <person name="Sabat G."/>
            <person name="Splinter BonDurant S."/>
            <person name="Syed K."/>
            <person name="Yadav J.S."/>
            <person name="Doddapaneni H."/>
            <person name="Subramanian V."/>
            <person name="Lavin J.L."/>
            <person name="Oguiza J.A."/>
            <person name="Perez G."/>
            <person name="Pisabarro A.G."/>
            <person name="Ramirez L."/>
            <person name="Santoyo F."/>
            <person name="Master E."/>
            <person name="Coutinho P.M."/>
            <person name="Henrissat B."/>
            <person name="Lombard V."/>
            <person name="Magnuson J.K."/>
            <person name="Kuees U."/>
            <person name="Hori C."/>
            <person name="Igarashi K."/>
            <person name="Samejima M."/>
            <person name="Held B.W."/>
            <person name="Barry K.W."/>
            <person name="LaButti K.M."/>
            <person name="Lapidus A."/>
            <person name="Lindquist E.A."/>
            <person name="Lucas S.M."/>
            <person name="Riley R."/>
            <person name="Salamov A.A."/>
            <person name="Hoffmeister D."/>
            <person name="Schwenk D."/>
            <person name="Hadar Y."/>
            <person name="Yarden O."/>
            <person name="de Vries R.P."/>
            <person name="Wiebenga A."/>
            <person name="Stenlid J."/>
            <person name="Eastwood D."/>
            <person name="Grigoriev I.V."/>
            <person name="Berka R.M."/>
            <person name="Blanchette R.A."/>
            <person name="Kersten P."/>
            <person name="Martinez A.T."/>
            <person name="Vicuna R."/>
            <person name="Cullen D."/>
        </authorList>
    </citation>
    <scope>NUCLEOTIDE SEQUENCE [LARGE SCALE GENOMIC DNA]</scope>
    <source>
        <strain evidence="2 3">B</strain>
    </source>
</reference>
<feature type="compositionally biased region" description="Basic residues" evidence="1">
    <location>
        <begin position="514"/>
        <end position="523"/>
    </location>
</feature>
<feature type="compositionally biased region" description="Low complexity" evidence="1">
    <location>
        <begin position="1291"/>
        <end position="1305"/>
    </location>
</feature>
<organism evidence="2 3">
    <name type="scientific">Ceriporiopsis subvermispora (strain B)</name>
    <name type="common">White-rot fungus</name>
    <name type="synonym">Gelatoporia subvermispora</name>
    <dbReference type="NCBI Taxonomy" id="914234"/>
    <lineage>
        <taxon>Eukaryota</taxon>
        <taxon>Fungi</taxon>
        <taxon>Dikarya</taxon>
        <taxon>Basidiomycota</taxon>
        <taxon>Agaricomycotina</taxon>
        <taxon>Agaricomycetes</taxon>
        <taxon>Polyporales</taxon>
        <taxon>Gelatoporiaceae</taxon>
        <taxon>Gelatoporia</taxon>
    </lineage>
</organism>
<feature type="compositionally biased region" description="Low complexity" evidence="1">
    <location>
        <begin position="604"/>
        <end position="623"/>
    </location>
</feature>
<feature type="region of interest" description="Disordered" evidence="1">
    <location>
        <begin position="87"/>
        <end position="108"/>
    </location>
</feature>
<dbReference type="EMBL" id="KB445799">
    <property type="protein sequence ID" value="EMD35880.1"/>
    <property type="molecule type" value="Genomic_DNA"/>
</dbReference>
<feature type="region of interest" description="Disordered" evidence="1">
    <location>
        <begin position="558"/>
        <end position="623"/>
    </location>
</feature>
<protein>
    <recommendedName>
        <fullName evidence="4">Arrestin-like N-terminal domain-containing protein</fullName>
    </recommendedName>
</protein>
<keyword evidence="3" id="KW-1185">Reference proteome</keyword>
<evidence type="ECO:0008006" key="4">
    <source>
        <dbReference type="Google" id="ProtNLM"/>
    </source>
</evidence>
<feature type="compositionally biased region" description="Low complexity" evidence="1">
    <location>
        <begin position="1199"/>
        <end position="1241"/>
    </location>
</feature>
<dbReference type="OrthoDB" id="298939at2759"/>
<feature type="compositionally biased region" description="Low complexity" evidence="1">
    <location>
        <begin position="1126"/>
        <end position="1139"/>
    </location>
</feature>
<feature type="compositionally biased region" description="Basic and acidic residues" evidence="1">
    <location>
        <begin position="908"/>
        <end position="917"/>
    </location>
</feature>
<dbReference type="InterPro" id="IPR014752">
    <property type="entry name" value="Arrestin-like_C"/>
</dbReference>
<name>M2QUY2_CERS8</name>
<evidence type="ECO:0000256" key="1">
    <source>
        <dbReference type="SAM" id="MobiDB-lite"/>
    </source>
</evidence>
<feature type="compositionally biased region" description="Low complexity" evidence="1">
    <location>
        <begin position="889"/>
        <end position="901"/>
    </location>
</feature>
<feature type="compositionally biased region" description="Basic and acidic residues" evidence="1">
    <location>
        <begin position="503"/>
        <end position="513"/>
    </location>
</feature>
<feature type="region of interest" description="Disordered" evidence="1">
    <location>
        <begin position="494"/>
        <end position="542"/>
    </location>
</feature>
<feature type="compositionally biased region" description="Low complexity" evidence="1">
    <location>
        <begin position="1266"/>
        <end position="1281"/>
    </location>
</feature>
<feature type="compositionally biased region" description="Polar residues" evidence="1">
    <location>
        <begin position="1250"/>
        <end position="1264"/>
    </location>
</feature>
<evidence type="ECO:0000313" key="2">
    <source>
        <dbReference type="EMBL" id="EMD35880.1"/>
    </source>
</evidence>
<feature type="compositionally biased region" description="Low complexity" evidence="1">
    <location>
        <begin position="1155"/>
        <end position="1190"/>
    </location>
</feature>